<dbReference type="EMBL" id="KN831775">
    <property type="protein sequence ID" value="KIM43769.1"/>
    <property type="molecule type" value="Genomic_DNA"/>
</dbReference>
<dbReference type="GO" id="GO:0008270">
    <property type="term" value="F:zinc ion binding"/>
    <property type="evidence" value="ECO:0007669"/>
    <property type="project" value="UniProtKB-KW"/>
</dbReference>
<proteinExistence type="predicted"/>
<dbReference type="Proteomes" id="UP000053424">
    <property type="component" value="Unassembled WGS sequence"/>
</dbReference>
<dbReference type="InterPro" id="IPR036875">
    <property type="entry name" value="Znf_CCHC_sf"/>
</dbReference>
<reference evidence="5 6" key="1">
    <citation type="submission" date="2014-04" db="EMBL/GenBank/DDBJ databases">
        <authorList>
            <consortium name="DOE Joint Genome Institute"/>
            <person name="Kuo A."/>
            <person name="Gay G."/>
            <person name="Dore J."/>
            <person name="Kohler A."/>
            <person name="Nagy L.G."/>
            <person name="Floudas D."/>
            <person name="Copeland A."/>
            <person name="Barry K.W."/>
            <person name="Cichocki N."/>
            <person name="Veneault-Fourrey C."/>
            <person name="LaButti K."/>
            <person name="Lindquist E.A."/>
            <person name="Lipzen A."/>
            <person name="Lundell T."/>
            <person name="Morin E."/>
            <person name="Murat C."/>
            <person name="Sun H."/>
            <person name="Tunlid A."/>
            <person name="Henrissat B."/>
            <person name="Grigoriev I.V."/>
            <person name="Hibbett D.S."/>
            <person name="Martin F."/>
            <person name="Nordberg H.P."/>
            <person name="Cantor M.N."/>
            <person name="Hua S.X."/>
        </authorList>
    </citation>
    <scope>NUCLEOTIDE SEQUENCE [LARGE SCALE GENOMIC DNA]</scope>
    <source>
        <strain evidence="6">h7</strain>
    </source>
</reference>
<feature type="region of interest" description="Disordered" evidence="3">
    <location>
        <begin position="162"/>
        <end position="213"/>
    </location>
</feature>
<keyword evidence="2" id="KW-0862">Zinc</keyword>
<gene>
    <name evidence="5" type="ORF">M413DRAFT_443669</name>
</gene>
<dbReference type="SUPFAM" id="SSF57756">
    <property type="entry name" value="Retrovirus zinc finger-like domains"/>
    <property type="match status" value="1"/>
</dbReference>
<keyword evidence="1" id="KW-0507">mRNA processing</keyword>
<name>A0A0C3CI01_HEBCY</name>
<evidence type="ECO:0000259" key="4">
    <source>
        <dbReference type="PROSITE" id="PS50158"/>
    </source>
</evidence>
<reference evidence="6" key="2">
    <citation type="submission" date="2015-01" db="EMBL/GenBank/DDBJ databases">
        <title>Evolutionary Origins and Diversification of the Mycorrhizal Mutualists.</title>
        <authorList>
            <consortium name="DOE Joint Genome Institute"/>
            <consortium name="Mycorrhizal Genomics Consortium"/>
            <person name="Kohler A."/>
            <person name="Kuo A."/>
            <person name="Nagy L.G."/>
            <person name="Floudas D."/>
            <person name="Copeland A."/>
            <person name="Barry K.W."/>
            <person name="Cichocki N."/>
            <person name="Veneault-Fourrey C."/>
            <person name="LaButti K."/>
            <person name="Lindquist E.A."/>
            <person name="Lipzen A."/>
            <person name="Lundell T."/>
            <person name="Morin E."/>
            <person name="Murat C."/>
            <person name="Riley R."/>
            <person name="Ohm R."/>
            <person name="Sun H."/>
            <person name="Tunlid A."/>
            <person name="Henrissat B."/>
            <person name="Grigoriev I.V."/>
            <person name="Hibbett D.S."/>
            <person name="Martin F."/>
        </authorList>
    </citation>
    <scope>NUCLEOTIDE SEQUENCE [LARGE SCALE GENOMIC DNA]</scope>
    <source>
        <strain evidence="6">h7</strain>
    </source>
</reference>
<dbReference type="InterPro" id="IPR001878">
    <property type="entry name" value="Znf_CCHC"/>
</dbReference>
<keyword evidence="2" id="KW-0863">Zinc-finger</keyword>
<sequence length="389" mass="41372">RSTILASLPTSLSNFASTQLAAARMWAPTKTIPPDDLISLINEEFDCQKAQRTRRTGARKSKERDDDEAMAVTPAPSKGKGFGGGRGGRGGSKPPRFARKPRVFKGECFGCGEKGHYQNNCPHNSKATKNVATTSGSANAAAAADWDSESEGAWLAIGTDGESVASGGEMPGLESVESSEASSEAGSVPGLATMSTTSGGVPEVDGESEEDSDWFSEVGEDAGELDDEGWSSDDENAPRTREFALEEYGIDYSDLPDVALVATEPARPGQYAYVRRELYDSGCTQHISPYFGDFDNFVEIPPKPFRADGAEVTQLRLMEVLYSPEVGYTLISIGKLDDHGFSATFSGGKCLIQGPDGNRVGVVPKDKRGVGAISPPYGPHFTEDCAEAR</sequence>
<protein>
    <recommendedName>
        <fullName evidence="4">CCHC-type domain-containing protein</fullName>
    </recommendedName>
</protein>
<evidence type="ECO:0000256" key="1">
    <source>
        <dbReference type="ARBA" id="ARBA00022664"/>
    </source>
</evidence>
<accession>A0A0C3CI01</accession>
<dbReference type="OrthoDB" id="3251181at2759"/>
<dbReference type="AlphaFoldDB" id="A0A0C3CI01"/>
<feature type="non-terminal residue" evidence="5">
    <location>
        <position position="389"/>
    </location>
</feature>
<evidence type="ECO:0000256" key="2">
    <source>
        <dbReference type="PROSITE-ProRule" id="PRU00047"/>
    </source>
</evidence>
<dbReference type="GO" id="GO:0006397">
    <property type="term" value="P:mRNA processing"/>
    <property type="evidence" value="ECO:0007669"/>
    <property type="project" value="UniProtKB-KW"/>
</dbReference>
<feature type="compositionally biased region" description="Low complexity" evidence="3">
    <location>
        <begin position="174"/>
        <end position="188"/>
    </location>
</feature>
<evidence type="ECO:0000256" key="3">
    <source>
        <dbReference type="SAM" id="MobiDB-lite"/>
    </source>
</evidence>
<dbReference type="HOGENOM" id="CLU_710898_0_0_1"/>
<feature type="compositionally biased region" description="Basic residues" evidence="3">
    <location>
        <begin position="51"/>
        <end position="61"/>
    </location>
</feature>
<dbReference type="GO" id="GO:0003676">
    <property type="term" value="F:nucleic acid binding"/>
    <property type="evidence" value="ECO:0007669"/>
    <property type="project" value="InterPro"/>
</dbReference>
<organism evidence="5 6">
    <name type="scientific">Hebeloma cylindrosporum</name>
    <dbReference type="NCBI Taxonomy" id="76867"/>
    <lineage>
        <taxon>Eukaryota</taxon>
        <taxon>Fungi</taxon>
        <taxon>Dikarya</taxon>
        <taxon>Basidiomycota</taxon>
        <taxon>Agaricomycotina</taxon>
        <taxon>Agaricomycetes</taxon>
        <taxon>Agaricomycetidae</taxon>
        <taxon>Agaricales</taxon>
        <taxon>Agaricineae</taxon>
        <taxon>Hymenogastraceae</taxon>
        <taxon>Hebeloma</taxon>
    </lineage>
</organism>
<feature type="compositionally biased region" description="Acidic residues" evidence="3">
    <location>
        <begin position="204"/>
        <end position="213"/>
    </location>
</feature>
<dbReference type="Gene3D" id="4.10.60.10">
    <property type="entry name" value="Zinc finger, CCHC-type"/>
    <property type="match status" value="1"/>
</dbReference>
<dbReference type="STRING" id="686832.A0A0C3CI01"/>
<feature type="region of interest" description="Disordered" evidence="3">
    <location>
        <begin position="49"/>
        <end position="99"/>
    </location>
</feature>
<feature type="domain" description="CCHC-type" evidence="4">
    <location>
        <begin position="108"/>
        <end position="122"/>
    </location>
</feature>
<keyword evidence="6" id="KW-1185">Reference proteome</keyword>
<dbReference type="PROSITE" id="PS50158">
    <property type="entry name" value="ZF_CCHC"/>
    <property type="match status" value="1"/>
</dbReference>
<keyword evidence="2" id="KW-0479">Metal-binding</keyword>
<feature type="compositionally biased region" description="Gly residues" evidence="3">
    <location>
        <begin position="80"/>
        <end position="91"/>
    </location>
</feature>
<evidence type="ECO:0000313" key="6">
    <source>
        <dbReference type="Proteomes" id="UP000053424"/>
    </source>
</evidence>
<evidence type="ECO:0000313" key="5">
    <source>
        <dbReference type="EMBL" id="KIM43769.1"/>
    </source>
</evidence>